<feature type="region of interest" description="Disordered" evidence="4">
    <location>
        <begin position="1"/>
        <end position="98"/>
    </location>
</feature>
<evidence type="ECO:0000256" key="2">
    <source>
        <dbReference type="ARBA" id="ARBA00022566"/>
    </source>
</evidence>
<keyword evidence="3" id="KW-0114">cAMP</keyword>
<dbReference type="GO" id="GO:0030552">
    <property type="term" value="F:cAMP binding"/>
    <property type="evidence" value="ECO:0007669"/>
    <property type="project" value="UniProtKB-KW"/>
</dbReference>
<name>A0AA35W8I8_GEOBA</name>
<dbReference type="GO" id="GO:0004862">
    <property type="term" value="F:cAMP-dependent protein kinase inhibitor activity"/>
    <property type="evidence" value="ECO:0007669"/>
    <property type="project" value="TreeGrafter"/>
</dbReference>
<dbReference type="PANTHER" id="PTHR11635">
    <property type="entry name" value="CAMP-DEPENDENT PROTEIN KINASE REGULATORY CHAIN"/>
    <property type="match status" value="1"/>
</dbReference>
<organism evidence="6 7">
    <name type="scientific">Geodia barretti</name>
    <name type="common">Barrett's horny sponge</name>
    <dbReference type="NCBI Taxonomy" id="519541"/>
    <lineage>
        <taxon>Eukaryota</taxon>
        <taxon>Metazoa</taxon>
        <taxon>Porifera</taxon>
        <taxon>Demospongiae</taxon>
        <taxon>Heteroscleromorpha</taxon>
        <taxon>Tetractinellida</taxon>
        <taxon>Astrophorina</taxon>
        <taxon>Geodiidae</taxon>
        <taxon>Geodia</taxon>
    </lineage>
</organism>
<dbReference type="GO" id="GO:0005952">
    <property type="term" value="C:cAMP-dependent protein kinase complex"/>
    <property type="evidence" value="ECO:0007669"/>
    <property type="project" value="InterPro"/>
</dbReference>
<feature type="domain" description="Cyclic nucleotide-binding" evidence="5">
    <location>
        <begin position="268"/>
        <end position="338"/>
    </location>
</feature>
<dbReference type="SUPFAM" id="SSF51206">
    <property type="entry name" value="cAMP-binding domain-like"/>
    <property type="match status" value="2"/>
</dbReference>
<feature type="compositionally biased region" description="Low complexity" evidence="4">
    <location>
        <begin position="79"/>
        <end position="90"/>
    </location>
</feature>
<dbReference type="GO" id="GO:0005829">
    <property type="term" value="C:cytosol"/>
    <property type="evidence" value="ECO:0007669"/>
    <property type="project" value="TreeGrafter"/>
</dbReference>
<evidence type="ECO:0000259" key="5">
    <source>
        <dbReference type="PROSITE" id="PS50042"/>
    </source>
</evidence>
<dbReference type="SMART" id="SM00100">
    <property type="entry name" value="cNMP"/>
    <property type="match status" value="2"/>
</dbReference>
<keyword evidence="2" id="KW-0547">Nucleotide-binding</keyword>
<gene>
    <name evidence="6" type="ORF">GBAR_LOCUS7764</name>
</gene>
<evidence type="ECO:0000313" key="7">
    <source>
        <dbReference type="Proteomes" id="UP001174909"/>
    </source>
</evidence>
<dbReference type="PANTHER" id="PTHR11635:SF152">
    <property type="entry name" value="CAMP-DEPENDENT PROTEIN KINASE TYPE I REGULATORY SUBUNIT-RELATED"/>
    <property type="match status" value="1"/>
</dbReference>
<keyword evidence="2" id="KW-0116">cAMP-binding</keyword>
<dbReference type="PROSITE" id="PS50042">
    <property type="entry name" value="CNMP_BINDING_3"/>
    <property type="match status" value="2"/>
</dbReference>
<comment type="similarity">
    <text evidence="1">Belongs to the cAMP-dependent kinase regulatory chain family.</text>
</comment>
<dbReference type="Gene3D" id="2.60.120.10">
    <property type="entry name" value="Jelly Rolls"/>
    <property type="match status" value="2"/>
</dbReference>
<keyword evidence="7" id="KW-1185">Reference proteome</keyword>
<dbReference type="InterPro" id="IPR018490">
    <property type="entry name" value="cNMP-bd_dom_sf"/>
</dbReference>
<protein>
    <recommendedName>
        <fullName evidence="5">Cyclic nucleotide-binding domain-containing protein</fullName>
    </recommendedName>
</protein>
<dbReference type="InterPro" id="IPR000595">
    <property type="entry name" value="cNMP-bd_dom"/>
</dbReference>
<dbReference type="Pfam" id="PF00027">
    <property type="entry name" value="cNMP_binding"/>
    <property type="match status" value="2"/>
</dbReference>
<proteinExistence type="inferred from homology"/>
<dbReference type="CDD" id="cd00038">
    <property type="entry name" value="CAP_ED"/>
    <property type="match status" value="2"/>
</dbReference>
<comment type="caution">
    <text evidence="6">The sequence shown here is derived from an EMBL/GenBank/DDBJ whole genome shotgun (WGS) entry which is preliminary data.</text>
</comment>
<accession>A0AA35W8I8</accession>
<sequence>MGAIVTKKSSVNTLDGAGNPETTTPPSTTRSGASTASVNSVGIPLPPRPLLVTESTPPSPISISISPTPPPRPTGDTQSESSASSSSSSDSDSERAAAPVGVEASWELVEQCLKSLEAGFGVTFERRQLLDRVQEVRCRAGETLMEVRQAAVGVYVVREGELEVLSPSKDVALCCLGVGDFCGELSSFFRVPCTAAVRAKHGVRATVLLLPLLALSRSSQVEQVPMHRLLKWCTIRSYVSTGDMLDKSKSSLLSKAQLEACLSAPNSLFSTWSTEAKSYIATKSSPMLFSSGDVLCEAGEEPSYYFLVLRGSVKFSTGSGRPRSLTVHSSSEGSCIGKELFAGSRVVYTATAISPLLAVPIILDLLKDTVNKFPRDAAKLKNIQTGTL</sequence>
<dbReference type="GO" id="GO:0034236">
    <property type="term" value="F:protein kinase A catalytic subunit binding"/>
    <property type="evidence" value="ECO:0007669"/>
    <property type="project" value="TreeGrafter"/>
</dbReference>
<dbReference type="InterPro" id="IPR014710">
    <property type="entry name" value="RmlC-like_jellyroll"/>
</dbReference>
<feature type="domain" description="Cyclic nucleotide-binding" evidence="5">
    <location>
        <begin position="125"/>
        <end position="200"/>
    </location>
</feature>
<evidence type="ECO:0000256" key="4">
    <source>
        <dbReference type="SAM" id="MobiDB-lite"/>
    </source>
</evidence>
<feature type="compositionally biased region" description="Low complexity" evidence="4">
    <location>
        <begin position="22"/>
        <end position="37"/>
    </location>
</feature>
<evidence type="ECO:0000256" key="3">
    <source>
        <dbReference type="ARBA" id="ARBA00023149"/>
    </source>
</evidence>
<evidence type="ECO:0000313" key="6">
    <source>
        <dbReference type="EMBL" id="CAI8012098.1"/>
    </source>
</evidence>
<dbReference type="InterPro" id="IPR050503">
    <property type="entry name" value="cAMP-dep_PK_reg_su-like"/>
</dbReference>
<reference evidence="6" key="1">
    <citation type="submission" date="2023-03" db="EMBL/GenBank/DDBJ databases">
        <authorList>
            <person name="Steffen K."/>
            <person name="Cardenas P."/>
        </authorList>
    </citation>
    <scope>NUCLEOTIDE SEQUENCE</scope>
</reference>
<dbReference type="EMBL" id="CASHTH010001151">
    <property type="protein sequence ID" value="CAI8012098.1"/>
    <property type="molecule type" value="Genomic_DNA"/>
</dbReference>
<dbReference type="Proteomes" id="UP001174909">
    <property type="component" value="Unassembled WGS sequence"/>
</dbReference>
<dbReference type="AlphaFoldDB" id="A0AA35W8I8"/>
<evidence type="ECO:0000256" key="1">
    <source>
        <dbReference type="ARBA" id="ARBA00005753"/>
    </source>
</evidence>